<evidence type="ECO:0000313" key="2">
    <source>
        <dbReference type="Proteomes" id="UP001054945"/>
    </source>
</evidence>
<comment type="caution">
    <text evidence="1">The sequence shown here is derived from an EMBL/GenBank/DDBJ whole genome shotgun (WGS) entry which is preliminary data.</text>
</comment>
<dbReference type="AlphaFoldDB" id="A0AAV4QBX5"/>
<sequence>MNAAPLQPFLHRKNREFHAINRRNEAAQNSTQGSPVATNTEDIKLELQNFGFSVANAVQFKKWRIIAPFPIFLTELKRTNMMAYILQNKHITLFHHTSRILLQTKPYNTMF</sequence>
<dbReference type="EMBL" id="BPLR01005937">
    <property type="protein sequence ID" value="GIY06209.1"/>
    <property type="molecule type" value="Genomic_DNA"/>
</dbReference>
<gene>
    <name evidence="1" type="ORF">CEXT_41031</name>
</gene>
<name>A0AAV4QBX5_CAEEX</name>
<evidence type="ECO:0000313" key="1">
    <source>
        <dbReference type="EMBL" id="GIY06209.1"/>
    </source>
</evidence>
<keyword evidence="2" id="KW-1185">Reference proteome</keyword>
<accession>A0AAV4QBX5</accession>
<protein>
    <submittedName>
        <fullName evidence="1">Uncharacterized protein</fullName>
    </submittedName>
</protein>
<dbReference type="Proteomes" id="UP001054945">
    <property type="component" value="Unassembled WGS sequence"/>
</dbReference>
<organism evidence="1 2">
    <name type="scientific">Caerostris extrusa</name>
    <name type="common">Bark spider</name>
    <name type="synonym">Caerostris bankana</name>
    <dbReference type="NCBI Taxonomy" id="172846"/>
    <lineage>
        <taxon>Eukaryota</taxon>
        <taxon>Metazoa</taxon>
        <taxon>Ecdysozoa</taxon>
        <taxon>Arthropoda</taxon>
        <taxon>Chelicerata</taxon>
        <taxon>Arachnida</taxon>
        <taxon>Araneae</taxon>
        <taxon>Araneomorphae</taxon>
        <taxon>Entelegynae</taxon>
        <taxon>Araneoidea</taxon>
        <taxon>Araneidae</taxon>
        <taxon>Caerostris</taxon>
    </lineage>
</organism>
<reference evidence="1 2" key="1">
    <citation type="submission" date="2021-06" db="EMBL/GenBank/DDBJ databases">
        <title>Caerostris extrusa draft genome.</title>
        <authorList>
            <person name="Kono N."/>
            <person name="Arakawa K."/>
        </authorList>
    </citation>
    <scope>NUCLEOTIDE SEQUENCE [LARGE SCALE GENOMIC DNA]</scope>
</reference>
<proteinExistence type="predicted"/>